<organism evidence="5 6">
    <name type="scientific">Mucilaginibacter achroorhodeus</name>
    <dbReference type="NCBI Taxonomy" id="2599294"/>
    <lineage>
        <taxon>Bacteria</taxon>
        <taxon>Pseudomonadati</taxon>
        <taxon>Bacteroidota</taxon>
        <taxon>Sphingobacteriia</taxon>
        <taxon>Sphingobacteriales</taxon>
        <taxon>Sphingobacteriaceae</taxon>
        <taxon>Mucilaginibacter</taxon>
    </lineage>
</organism>
<dbReference type="EMBL" id="VOEI01000005">
    <property type="protein sequence ID" value="TWR25032.1"/>
    <property type="molecule type" value="Genomic_DNA"/>
</dbReference>
<gene>
    <name evidence="5" type="ORF">FPZ42_14900</name>
</gene>
<keyword evidence="6" id="KW-1185">Reference proteome</keyword>
<keyword evidence="3" id="KW-0472">Membrane</keyword>
<dbReference type="PANTHER" id="PTHR34978:SF3">
    <property type="entry name" value="SLR0241 PROTEIN"/>
    <property type="match status" value="1"/>
</dbReference>
<feature type="domain" description="Peptidase M56" evidence="4">
    <location>
        <begin position="34"/>
        <end position="300"/>
    </location>
</feature>
<dbReference type="GO" id="GO:0008237">
    <property type="term" value="F:metallopeptidase activity"/>
    <property type="evidence" value="ECO:0007669"/>
    <property type="project" value="UniProtKB-KW"/>
</dbReference>
<evidence type="ECO:0000313" key="5">
    <source>
        <dbReference type="EMBL" id="TWR25032.1"/>
    </source>
</evidence>
<keyword evidence="3" id="KW-0812">Transmembrane</keyword>
<protein>
    <submittedName>
        <fullName evidence="5">M48 family metalloprotease</fullName>
    </submittedName>
</protein>
<feature type="region of interest" description="Disordered" evidence="2">
    <location>
        <begin position="649"/>
        <end position="685"/>
    </location>
</feature>
<reference evidence="5 6" key="1">
    <citation type="submission" date="2019-07" db="EMBL/GenBank/DDBJ databases">
        <authorList>
            <person name="Kim J."/>
        </authorList>
    </citation>
    <scope>NUCLEOTIDE SEQUENCE [LARGE SCALE GENOMIC DNA]</scope>
    <source>
        <strain evidence="5 6">MJ1a</strain>
    </source>
</reference>
<dbReference type="GO" id="GO:0006508">
    <property type="term" value="P:proteolysis"/>
    <property type="evidence" value="ECO:0007669"/>
    <property type="project" value="UniProtKB-KW"/>
</dbReference>
<sequence length="685" mass="77793">MQNILYNISQVLGISIVHSLWQGLLVYFLLKLTIMVFNTRLNPAEKYLVSVAALFAISMWFAVTLINEVQAYNWLNKPTTLANMPLLKELPKSFRNVNEDTLRYYYNIQDYMPYITAVYVVGLLLNIFKVVFAHRRIKAVKRSMSLGVQLQSQISKFAAKFEITKKVKVGFSALVDVPCIAGYLKPVIMLPVTLSTYLEADEIEAILLHELAHIKRNDYLVNLLQQVITTLLFFNPCVLLINKIIGEERENACDDMVVNATATPVIYAKALFKLEQSRQNQLQLALAVTGKKYHLLNRIERIMKTKKQIPSIRPTLVAILILTLSVCSFALLKPEIAQGKMSVKAIMPAIKSIITADTVPTKVGAATKPAKAGRADKSAKAKAPGTLKYRNDTYIDGVRYNGFKDAELDRLSKEVEKHGNAIGKFYENADFKSTTAEMEKMGKEMSAYYESDAIKQATKAQELAAADYEKSWAVKGKDMEKLGKQMGEMGDKMGKYYNSKEFKELNARIAKKYNIDPEASHNFSDREDPNYRKYQQELDQNIPADVKGLNKQMKDLGTQMRDISGNPDLIRQQNALRDAGENMRKTFASKDMKAVQAKMQRLSEQMRAYQTNPQMREEQQALQAASKKMRDYMATPAFKKKLAEYRAAHPDYGWTDRDLKEEVKEAPESKEQPEAQEQPEPVEQN</sequence>
<keyword evidence="1" id="KW-0175">Coiled coil</keyword>
<evidence type="ECO:0000259" key="4">
    <source>
        <dbReference type="Pfam" id="PF05569"/>
    </source>
</evidence>
<comment type="caution">
    <text evidence="5">The sequence shown here is derived from an EMBL/GenBank/DDBJ whole genome shotgun (WGS) entry which is preliminary data.</text>
</comment>
<feature type="transmembrane region" description="Helical" evidence="3">
    <location>
        <begin position="111"/>
        <end position="132"/>
    </location>
</feature>
<dbReference type="Gene3D" id="3.30.2010.10">
    <property type="entry name" value="Metalloproteases ('zincins'), catalytic domain"/>
    <property type="match status" value="1"/>
</dbReference>
<feature type="coiled-coil region" evidence="1">
    <location>
        <begin position="585"/>
        <end position="635"/>
    </location>
</feature>
<dbReference type="Pfam" id="PF05569">
    <property type="entry name" value="Peptidase_M56"/>
    <property type="match status" value="1"/>
</dbReference>
<feature type="transmembrane region" description="Helical" evidence="3">
    <location>
        <begin position="47"/>
        <end position="66"/>
    </location>
</feature>
<dbReference type="InterPro" id="IPR052173">
    <property type="entry name" value="Beta-lactam_resp_regulator"/>
</dbReference>
<proteinExistence type="predicted"/>
<dbReference type="CDD" id="cd07341">
    <property type="entry name" value="M56_BlaR1_MecR1_like"/>
    <property type="match status" value="1"/>
</dbReference>
<dbReference type="RefSeq" id="WP_146272496.1">
    <property type="nucleotide sequence ID" value="NZ_VOEI01000005.1"/>
</dbReference>
<dbReference type="OrthoDB" id="15218at2"/>
<evidence type="ECO:0000256" key="2">
    <source>
        <dbReference type="SAM" id="MobiDB-lite"/>
    </source>
</evidence>
<dbReference type="PANTHER" id="PTHR34978">
    <property type="entry name" value="POSSIBLE SENSOR-TRANSDUCER PROTEIN BLAR"/>
    <property type="match status" value="1"/>
</dbReference>
<feature type="transmembrane region" description="Helical" evidence="3">
    <location>
        <begin position="12"/>
        <end position="35"/>
    </location>
</feature>
<dbReference type="Proteomes" id="UP000318010">
    <property type="component" value="Unassembled WGS sequence"/>
</dbReference>
<evidence type="ECO:0000313" key="6">
    <source>
        <dbReference type="Proteomes" id="UP000318010"/>
    </source>
</evidence>
<dbReference type="AlphaFoldDB" id="A0A563U1S8"/>
<dbReference type="InterPro" id="IPR008756">
    <property type="entry name" value="Peptidase_M56"/>
</dbReference>
<evidence type="ECO:0000256" key="3">
    <source>
        <dbReference type="SAM" id="Phobius"/>
    </source>
</evidence>
<keyword evidence="5" id="KW-0645">Protease</keyword>
<keyword evidence="5" id="KW-0378">Hydrolase</keyword>
<name>A0A563U1S8_9SPHI</name>
<accession>A0A563U1S8</accession>
<keyword evidence="3" id="KW-1133">Transmembrane helix</keyword>
<keyword evidence="5" id="KW-0482">Metalloprotease</keyword>
<feature type="compositionally biased region" description="Low complexity" evidence="2">
    <location>
        <begin position="675"/>
        <end position="685"/>
    </location>
</feature>
<evidence type="ECO:0000256" key="1">
    <source>
        <dbReference type="SAM" id="Coils"/>
    </source>
</evidence>
<feature type="compositionally biased region" description="Basic and acidic residues" evidence="2">
    <location>
        <begin position="649"/>
        <end position="673"/>
    </location>
</feature>
<feature type="transmembrane region" description="Helical" evidence="3">
    <location>
        <begin position="311"/>
        <end position="332"/>
    </location>
</feature>